<organism evidence="4 5">
    <name type="scientific">Dichanthelium oligosanthes</name>
    <dbReference type="NCBI Taxonomy" id="888268"/>
    <lineage>
        <taxon>Eukaryota</taxon>
        <taxon>Viridiplantae</taxon>
        <taxon>Streptophyta</taxon>
        <taxon>Embryophyta</taxon>
        <taxon>Tracheophyta</taxon>
        <taxon>Spermatophyta</taxon>
        <taxon>Magnoliopsida</taxon>
        <taxon>Liliopsida</taxon>
        <taxon>Poales</taxon>
        <taxon>Poaceae</taxon>
        <taxon>PACMAD clade</taxon>
        <taxon>Panicoideae</taxon>
        <taxon>Panicodae</taxon>
        <taxon>Paniceae</taxon>
        <taxon>Dichantheliinae</taxon>
        <taxon>Dichanthelium</taxon>
    </lineage>
</organism>
<evidence type="ECO:0000259" key="3">
    <source>
        <dbReference type="PROSITE" id="PS50102"/>
    </source>
</evidence>
<reference evidence="4 5" key="1">
    <citation type="submission" date="2016-09" db="EMBL/GenBank/DDBJ databases">
        <title>The draft genome of Dichanthelium oligosanthes: A C3 panicoid grass species.</title>
        <authorList>
            <person name="Studer A.J."/>
            <person name="Schnable J.C."/>
            <person name="Brutnell T.P."/>
        </authorList>
    </citation>
    <scope>NUCLEOTIDE SEQUENCE [LARGE SCALE GENOMIC DNA]</scope>
    <source>
        <strain evidence="5">cv. Kellogg 1175</strain>
        <tissue evidence="4">Leaf</tissue>
    </source>
</reference>
<name>A0A1E5VEC3_9POAL</name>
<dbReference type="GO" id="GO:0003723">
    <property type="term" value="F:RNA binding"/>
    <property type="evidence" value="ECO:0007669"/>
    <property type="project" value="UniProtKB-UniRule"/>
</dbReference>
<dbReference type="SUPFAM" id="SSF54928">
    <property type="entry name" value="RNA-binding domain, RBD"/>
    <property type="match status" value="1"/>
</dbReference>
<dbReference type="SMART" id="SM00360">
    <property type="entry name" value="RRM"/>
    <property type="match status" value="1"/>
</dbReference>
<dbReference type="OrthoDB" id="7763451at2759"/>
<dbReference type="AlphaFoldDB" id="A0A1E5VEC3"/>
<dbReference type="Proteomes" id="UP000095767">
    <property type="component" value="Unassembled WGS sequence"/>
</dbReference>
<evidence type="ECO:0000313" key="5">
    <source>
        <dbReference type="Proteomes" id="UP000095767"/>
    </source>
</evidence>
<dbReference type="PANTHER" id="PTHR32343:SF28">
    <property type="entry name" value="OS04G0624800 PROTEIN"/>
    <property type="match status" value="1"/>
</dbReference>
<feature type="region of interest" description="Disordered" evidence="2">
    <location>
        <begin position="516"/>
        <end position="568"/>
    </location>
</feature>
<proteinExistence type="predicted"/>
<dbReference type="InterPro" id="IPR012677">
    <property type="entry name" value="Nucleotide-bd_a/b_plait_sf"/>
</dbReference>
<protein>
    <submittedName>
        <fullName evidence="4">Binding partner of ACD11 1</fullName>
    </submittedName>
</protein>
<gene>
    <name evidence="4" type="ORF">BAE44_0015475</name>
</gene>
<dbReference type="Pfam" id="PF00076">
    <property type="entry name" value="RRM_1"/>
    <property type="match status" value="1"/>
</dbReference>
<feature type="compositionally biased region" description="Basic and acidic residues" evidence="2">
    <location>
        <begin position="404"/>
        <end position="437"/>
    </location>
</feature>
<feature type="region of interest" description="Disordered" evidence="2">
    <location>
        <begin position="404"/>
        <end position="440"/>
    </location>
</feature>
<evidence type="ECO:0000256" key="1">
    <source>
        <dbReference type="PROSITE-ProRule" id="PRU00176"/>
    </source>
</evidence>
<dbReference type="EMBL" id="LWDX02042333">
    <property type="protein sequence ID" value="OEL23503.1"/>
    <property type="molecule type" value="Genomic_DNA"/>
</dbReference>
<keyword evidence="1" id="KW-0694">RNA-binding</keyword>
<evidence type="ECO:0000313" key="4">
    <source>
        <dbReference type="EMBL" id="OEL23503.1"/>
    </source>
</evidence>
<dbReference type="STRING" id="888268.A0A1E5VEC3"/>
<dbReference type="InterPro" id="IPR035979">
    <property type="entry name" value="RBD_domain_sf"/>
</dbReference>
<evidence type="ECO:0000256" key="2">
    <source>
        <dbReference type="SAM" id="MobiDB-lite"/>
    </source>
</evidence>
<dbReference type="InterPro" id="IPR000504">
    <property type="entry name" value="RRM_dom"/>
</dbReference>
<comment type="caution">
    <text evidence="4">The sequence shown here is derived from an EMBL/GenBank/DDBJ whole genome shotgun (WGS) entry which is preliminary data.</text>
</comment>
<sequence>MRYPWRLGTARLARLFVPLYGRRPRLRRPSVWRAASRRSRMLWSDLSSAPKMKMARHSAFFASRAACPSGSSGEFSARRICRYSDSTTGRFRARSSAVAQISPLPPPPFAILPPPCSPRRTTDWNEGVWGWKLEAVGLVGRRQKERGHWACVFVGSKWADSPSLGYGPGASMTGTIKVHNVSLKASEQDISEFFSFSGDIVHVELQSCDERSQFAYITFRDNQGSERAMLLTGATIADMAVIITPATDYKLPASVLADLESKNVGGMESALQKAEDVVGSMLAKGFVLGMDAVEKAKAFDEKHQLTSTATAKVASLDKTMGLSQKFSTSTLVVNEKMKEMDEKFQVAEKTKSALAAAEQTVSTAGSAIMSNRYVLTGAAWVTGAYNKVATTATDVGAKAKERMMAEQEGEHRDRELEKTDLHESSEAAEQECKHQEDSGNLESLEMTQQESKSHEGEHQMTNVPGNAEMVTEKQKNQEGDITVAHVQENTKIAEEEPNHSETELSKANIPDSLLIAEQSEQEHKQPSGEVAKTHVPGSPVTIPVTMATIIDGNSSNSPKKPESAQGFL</sequence>
<keyword evidence="5" id="KW-1185">Reference proteome</keyword>
<feature type="domain" description="RRM" evidence="3">
    <location>
        <begin position="174"/>
        <end position="248"/>
    </location>
</feature>
<dbReference type="PROSITE" id="PS50102">
    <property type="entry name" value="RRM"/>
    <property type="match status" value="1"/>
</dbReference>
<accession>A0A1E5VEC3</accession>
<dbReference type="PANTHER" id="PTHR32343">
    <property type="entry name" value="SERINE/ARGININE-RICH SPLICING FACTOR"/>
    <property type="match status" value="1"/>
</dbReference>
<dbReference type="Gene3D" id="3.30.70.330">
    <property type="match status" value="1"/>
</dbReference>